<dbReference type="InterPro" id="IPR001584">
    <property type="entry name" value="Integrase_cat-core"/>
</dbReference>
<reference evidence="3" key="1">
    <citation type="journal article" date="2019" name="Int. J. Syst. Evol. Microbiol.">
        <title>The Global Catalogue of Microorganisms (GCM) 10K type strain sequencing project: providing services to taxonomists for standard genome sequencing and annotation.</title>
        <authorList>
            <consortium name="The Broad Institute Genomics Platform"/>
            <consortium name="The Broad Institute Genome Sequencing Center for Infectious Disease"/>
            <person name="Wu L."/>
            <person name="Ma J."/>
        </authorList>
    </citation>
    <scope>NUCLEOTIDE SEQUENCE [LARGE SCALE GENOMIC DNA]</scope>
    <source>
        <strain evidence="3">KCTC 33522</strain>
    </source>
</reference>
<dbReference type="EMBL" id="JBHUOR010000132">
    <property type="protein sequence ID" value="MFD2870009.1"/>
    <property type="molecule type" value="Genomic_DNA"/>
</dbReference>
<proteinExistence type="predicted"/>
<dbReference type="Proteomes" id="UP001597568">
    <property type="component" value="Unassembled WGS sequence"/>
</dbReference>
<keyword evidence="3" id="KW-1185">Reference proteome</keyword>
<evidence type="ECO:0000259" key="1">
    <source>
        <dbReference type="PROSITE" id="PS50994"/>
    </source>
</evidence>
<gene>
    <name evidence="2" type="ORF">ACFSY7_16065</name>
</gene>
<dbReference type="SUPFAM" id="SSF53098">
    <property type="entry name" value="Ribonuclease H-like"/>
    <property type="match status" value="1"/>
</dbReference>
<dbReference type="Gene3D" id="3.30.420.10">
    <property type="entry name" value="Ribonuclease H-like superfamily/Ribonuclease H"/>
    <property type="match status" value="1"/>
</dbReference>
<evidence type="ECO:0000313" key="3">
    <source>
        <dbReference type="Proteomes" id="UP001597568"/>
    </source>
</evidence>
<feature type="domain" description="Integrase catalytic" evidence="1">
    <location>
        <begin position="6"/>
        <end position="167"/>
    </location>
</feature>
<protein>
    <submittedName>
        <fullName evidence="2">Transposase</fullName>
    </submittedName>
</protein>
<dbReference type="InterPro" id="IPR012337">
    <property type="entry name" value="RNaseH-like_sf"/>
</dbReference>
<dbReference type="Pfam" id="PF13333">
    <property type="entry name" value="rve_2"/>
    <property type="match status" value="1"/>
</dbReference>
<dbReference type="PROSITE" id="PS50994">
    <property type="entry name" value="INTEGRASE"/>
    <property type="match status" value="1"/>
</dbReference>
<comment type="caution">
    <text evidence="2">The sequence shown here is derived from an EMBL/GenBank/DDBJ whole genome shotgun (WGS) entry which is preliminary data.</text>
</comment>
<name>A0ABW5Y3U2_9BACL</name>
<dbReference type="RefSeq" id="WP_380148687.1">
    <property type="nucleotide sequence ID" value="NZ_JBHUOR010000132.1"/>
</dbReference>
<dbReference type="InterPro" id="IPR036397">
    <property type="entry name" value="RNaseH_sf"/>
</dbReference>
<accession>A0ABW5Y3U2</accession>
<dbReference type="PANTHER" id="PTHR46889:SF4">
    <property type="entry name" value="TRANSPOSASE INSO FOR INSERTION SEQUENCE ELEMENT IS911B-RELATED"/>
    <property type="match status" value="1"/>
</dbReference>
<dbReference type="PANTHER" id="PTHR46889">
    <property type="entry name" value="TRANSPOSASE INSF FOR INSERTION SEQUENCE IS3B-RELATED"/>
    <property type="match status" value="1"/>
</dbReference>
<dbReference type="Pfam" id="PF00665">
    <property type="entry name" value="rve"/>
    <property type="match status" value="1"/>
</dbReference>
<evidence type="ECO:0000313" key="2">
    <source>
        <dbReference type="EMBL" id="MFD2870009.1"/>
    </source>
</evidence>
<organism evidence="2 3">
    <name type="scientific">Kurthia populi</name>
    <dbReference type="NCBI Taxonomy" id="1562132"/>
    <lineage>
        <taxon>Bacteria</taxon>
        <taxon>Bacillati</taxon>
        <taxon>Bacillota</taxon>
        <taxon>Bacilli</taxon>
        <taxon>Bacillales</taxon>
        <taxon>Caryophanaceae</taxon>
        <taxon>Kurthia</taxon>
    </lineage>
</organism>
<dbReference type="InterPro" id="IPR050900">
    <property type="entry name" value="Transposase_IS3/IS150/IS904"/>
</dbReference>
<sequence length="175" mass="20372">MNRDFTAKRPLQKLVTDVTYLPFRDKLFYLSIIMDVFNREIIAYTIHDKRDTTSTLDTLNQLQDLPPGCVLPSDQESVYTSHEYQQTVKENGVIMSMFRKGTPADNTIIETFHASLKCETFYLERLLRTTNDLVVQTVQAYINYDNHTRILAKLNHLSPVQYRKKVAKQEFDGDS</sequence>